<dbReference type="AlphaFoldDB" id="A0A6J5X2R3"/>
<name>A0A6J5X2R3_PRUAR</name>
<accession>A0A6J5X2R3</accession>
<sequence length="240" mass="28055">MIQNATSRTMAVMIKISSMVVQSQSMNLTHYLKETAWEEPKENLSKLLSQPSEDFSQACEKMFKGCKEFFQYIHQENSLVPTTPTVEKIENLEEVKNEDQKMVQEQKYEEIPTKEDSQVNFYKDQNMVRVEIDMVVGNKTNLPKSSMAKLELEAKSGFSIHFLWELDPANRDSSWHQQFDSSYAMYAHAGQMRLNLGARVYCMWQVKYQMRLAIHTTYRVWHSMLIISMVSSHPESLIYP</sequence>
<evidence type="ECO:0000313" key="1">
    <source>
        <dbReference type="EMBL" id="CAB4306647.1"/>
    </source>
</evidence>
<dbReference type="Proteomes" id="UP000507245">
    <property type="component" value="Unassembled WGS sequence"/>
</dbReference>
<protein>
    <submittedName>
        <fullName evidence="1">Uncharacterized protein</fullName>
    </submittedName>
</protein>
<gene>
    <name evidence="1" type="ORF">ORAREDHAP_LOCUS24887</name>
</gene>
<organism evidence="1 2">
    <name type="scientific">Prunus armeniaca</name>
    <name type="common">Apricot</name>
    <name type="synonym">Armeniaca vulgaris</name>
    <dbReference type="NCBI Taxonomy" id="36596"/>
    <lineage>
        <taxon>Eukaryota</taxon>
        <taxon>Viridiplantae</taxon>
        <taxon>Streptophyta</taxon>
        <taxon>Embryophyta</taxon>
        <taxon>Tracheophyta</taxon>
        <taxon>Spermatophyta</taxon>
        <taxon>Magnoliopsida</taxon>
        <taxon>eudicotyledons</taxon>
        <taxon>Gunneridae</taxon>
        <taxon>Pentapetalae</taxon>
        <taxon>rosids</taxon>
        <taxon>fabids</taxon>
        <taxon>Rosales</taxon>
        <taxon>Rosaceae</taxon>
        <taxon>Amygdaloideae</taxon>
        <taxon>Amygdaleae</taxon>
        <taxon>Prunus</taxon>
    </lineage>
</organism>
<proteinExistence type="predicted"/>
<keyword evidence="2" id="KW-1185">Reference proteome</keyword>
<reference evidence="2" key="1">
    <citation type="journal article" date="2020" name="Genome Biol.">
        <title>Gamete binning: chromosome-level and haplotype-resolved genome assembly enabled by high-throughput single-cell sequencing of gamete genomes.</title>
        <authorList>
            <person name="Campoy J.A."/>
            <person name="Sun H."/>
            <person name="Goel M."/>
            <person name="Jiao W.-B."/>
            <person name="Folz-Donahue K."/>
            <person name="Wang N."/>
            <person name="Rubio M."/>
            <person name="Liu C."/>
            <person name="Kukat C."/>
            <person name="Ruiz D."/>
            <person name="Huettel B."/>
            <person name="Schneeberger K."/>
        </authorList>
    </citation>
    <scope>NUCLEOTIDE SEQUENCE [LARGE SCALE GENOMIC DNA]</scope>
    <source>
        <strain evidence="2">cv. Rojo Pasion</strain>
    </source>
</reference>
<dbReference type="EMBL" id="CAEKKB010000004">
    <property type="protein sequence ID" value="CAB4306647.1"/>
    <property type="molecule type" value="Genomic_DNA"/>
</dbReference>
<evidence type="ECO:0000313" key="2">
    <source>
        <dbReference type="Proteomes" id="UP000507245"/>
    </source>
</evidence>